<evidence type="ECO:0000313" key="2">
    <source>
        <dbReference type="EMBL" id="QGA66124.1"/>
    </source>
</evidence>
<dbReference type="RefSeq" id="WP_153448261.1">
    <property type="nucleotide sequence ID" value="NZ_CP045700.1"/>
</dbReference>
<dbReference type="Gene3D" id="3.40.50.720">
    <property type="entry name" value="NAD(P)-binding Rossmann-like Domain"/>
    <property type="match status" value="1"/>
</dbReference>
<dbReference type="Pfam" id="PF13460">
    <property type="entry name" value="NAD_binding_10"/>
    <property type="match status" value="1"/>
</dbReference>
<accession>A0A5Q0TGY2</accession>
<dbReference type="PANTHER" id="PTHR14097:SF7">
    <property type="entry name" value="OXIDOREDUCTASE HTATIP2"/>
    <property type="match status" value="1"/>
</dbReference>
<evidence type="ECO:0000313" key="3">
    <source>
        <dbReference type="Proteomes" id="UP000348942"/>
    </source>
</evidence>
<gene>
    <name evidence="2" type="ORF">GFB47_11665</name>
</gene>
<dbReference type="Proteomes" id="UP000348942">
    <property type="component" value="Chromosome 2"/>
</dbReference>
<dbReference type="SUPFAM" id="SSF51735">
    <property type="entry name" value="NAD(P)-binding Rossmann-fold domains"/>
    <property type="match status" value="1"/>
</dbReference>
<dbReference type="InterPro" id="IPR016040">
    <property type="entry name" value="NAD(P)-bd_dom"/>
</dbReference>
<dbReference type="AlphaFoldDB" id="A0A5Q0TGY2"/>
<dbReference type="InterPro" id="IPR036291">
    <property type="entry name" value="NAD(P)-bd_dom_sf"/>
</dbReference>
<reference evidence="2 3" key="1">
    <citation type="submission" date="2019-10" db="EMBL/GenBank/DDBJ databases">
        <title>Vibrio sp. nov., isolated from Coralline algae surface.</title>
        <authorList>
            <person name="Geng Y."/>
            <person name="Zhang X."/>
        </authorList>
    </citation>
    <scope>NUCLEOTIDE SEQUENCE [LARGE SCALE GENOMIC DNA]</scope>
    <source>
        <strain evidence="2 3">SM1977</strain>
    </source>
</reference>
<dbReference type="PANTHER" id="PTHR14097">
    <property type="entry name" value="OXIDOREDUCTASE HTATIP2"/>
    <property type="match status" value="1"/>
</dbReference>
<protein>
    <submittedName>
        <fullName evidence="2">NAD(P)H-binding protein</fullName>
    </submittedName>
</protein>
<dbReference type="EMBL" id="CP045700">
    <property type="protein sequence ID" value="QGA66124.1"/>
    <property type="molecule type" value="Genomic_DNA"/>
</dbReference>
<organism evidence="2 3">
    <name type="scientific">Vibrio algicola</name>
    <dbReference type="NCBI Taxonomy" id="2662262"/>
    <lineage>
        <taxon>Bacteria</taxon>
        <taxon>Pseudomonadati</taxon>
        <taxon>Pseudomonadota</taxon>
        <taxon>Gammaproteobacteria</taxon>
        <taxon>Vibrionales</taxon>
        <taxon>Vibrionaceae</taxon>
        <taxon>Vibrio</taxon>
    </lineage>
</organism>
<keyword evidence="3" id="KW-1185">Reference proteome</keyword>
<evidence type="ECO:0000259" key="1">
    <source>
        <dbReference type="Pfam" id="PF13460"/>
    </source>
</evidence>
<name>A0A5Q0TGY2_9VIBR</name>
<sequence>MKLLIIGATGLVGRHVLDLALADPRVTAIIAPTRRALTSHPKLTSTMIDFEQLSAEQSCWNVDAVICTLGTTIKSAGSKAAFKRVDHDYPLMVARLAHQHGASSYILNSALGANPTSKVFYNQIKGEVEQNLQTIGFDSLTFVQPGLIGGKRDDFRFGERILAIALTLTQPLLPKRWRISPASNIAQALLDSAVESKPGCHRIRSAQLAN</sequence>
<proteinExistence type="predicted"/>
<feature type="domain" description="NAD(P)-binding" evidence="1">
    <location>
        <begin position="7"/>
        <end position="145"/>
    </location>
</feature>